<organism evidence="3 4">
    <name type="scientific">Arenibacter arenosicollis</name>
    <dbReference type="NCBI Taxonomy" id="2762274"/>
    <lineage>
        <taxon>Bacteria</taxon>
        <taxon>Pseudomonadati</taxon>
        <taxon>Bacteroidota</taxon>
        <taxon>Flavobacteriia</taxon>
        <taxon>Flavobacteriales</taxon>
        <taxon>Flavobacteriaceae</taxon>
        <taxon>Arenibacter</taxon>
    </lineage>
</organism>
<gene>
    <name evidence="3" type="ORF">H4O18_08060</name>
</gene>
<comment type="caution">
    <text evidence="3">The sequence shown here is derived from an EMBL/GenBank/DDBJ whole genome shotgun (WGS) entry which is preliminary data.</text>
</comment>
<dbReference type="InterPro" id="IPR025698">
    <property type="entry name" value="2TM_dom"/>
</dbReference>
<feature type="transmembrane region" description="Helical" evidence="1">
    <location>
        <begin position="57"/>
        <end position="79"/>
    </location>
</feature>
<dbReference type="Pfam" id="PF13239">
    <property type="entry name" value="2TM"/>
    <property type="match status" value="1"/>
</dbReference>
<sequence>MEIMDYDKKKKMLRAKKHVGELRGFYIHLTVYLAVNLMITTVKIIGSMSYGESFLEALWDFGAFAVWLFWGIGLVFHGLKVFSYNPFFNKDWEERQIRKYMEKEKKDSERYR</sequence>
<keyword evidence="1" id="KW-1133">Transmembrane helix</keyword>
<dbReference type="EMBL" id="JACLHY010000006">
    <property type="protein sequence ID" value="MBC8767942.1"/>
    <property type="molecule type" value="Genomic_DNA"/>
</dbReference>
<keyword evidence="1" id="KW-0472">Membrane</keyword>
<name>A0ABR7QLW4_9FLAO</name>
<reference evidence="3 4" key="1">
    <citation type="submission" date="2020-08" db="EMBL/GenBank/DDBJ databases">
        <title>Arenibacter gaetbuli sp. nov., isolated from a sand dune.</title>
        <authorList>
            <person name="Park S."/>
            <person name="Yoon J.-H."/>
        </authorList>
    </citation>
    <scope>NUCLEOTIDE SEQUENCE [LARGE SCALE GENOMIC DNA]</scope>
    <source>
        <strain evidence="3 4">BSSL-BM3</strain>
    </source>
</reference>
<evidence type="ECO:0000259" key="2">
    <source>
        <dbReference type="Pfam" id="PF13239"/>
    </source>
</evidence>
<keyword evidence="1" id="KW-0812">Transmembrane</keyword>
<evidence type="ECO:0000313" key="4">
    <source>
        <dbReference type="Proteomes" id="UP000618952"/>
    </source>
</evidence>
<feature type="transmembrane region" description="Helical" evidence="1">
    <location>
        <begin position="21"/>
        <end position="45"/>
    </location>
</feature>
<evidence type="ECO:0000313" key="3">
    <source>
        <dbReference type="EMBL" id="MBC8767942.1"/>
    </source>
</evidence>
<proteinExistence type="predicted"/>
<accession>A0ABR7QLW4</accession>
<dbReference type="Proteomes" id="UP000618952">
    <property type="component" value="Unassembled WGS sequence"/>
</dbReference>
<keyword evidence="4" id="KW-1185">Reference proteome</keyword>
<evidence type="ECO:0000256" key="1">
    <source>
        <dbReference type="SAM" id="Phobius"/>
    </source>
</evidence>
<protein>
    <submittedName>
        <fullName evidence="3">2TM domain-containing protein</fullName>
    </submittedName>
</protein>
<feature type="domain" description="2TM" evidence="2">
    <location>
        <begin position="14"/>
        <end position="102"/>
    </location>
</feature>